<evidence type="ECO:0000256" key="1">
    <source>
        <dbReference type="SAM" id="SignalP"/>
    </source>
</evidence>
<organism evidence="3">
    <name type="scientific">Phytophthora sojae</name>
    <name type="common">Soybean stem and root rot agent</name>
    <name type="synonym">Phytophthora megasperma f. sp. glycines</name>
    <dbReference type="NCBI Taxonomy" id="67593"/>
    <lineage>
        <taxon>Eukaryota</taxon>
        <taxon>Sar</taxon>
        <taxon>Stramenopiles</taxon>
        <taxon>Oomycota</taxon>
        <taxon>Peronosporomycetes</taxon>
        <taxon>Peronosporales</taxon>
        <taxon>Peronosporaceae</taxon>
        <taxon>Phytophthora</taxon>
    </lineage>
</organism>
<dbReference type="AlphaFoldDB" id="E0W582"/>
<gene>
    <name evidence="3" type="primary">Avh</name>
</gene>
<accession>E0W582</accession>
<dbReference type="VEuPathDB" id="FungiDB:PHYSODRAFT_286225"/>
<dbReference type="Pfam" id="PF18634">
    <property type="entry name" value="RXLR_WY"/>
    <property type="match status" value="1"/>
</dbReference>
<dbReference type="EMBL" id="JN254179">
    <property type="protein sequence ID" value="AEK80992.1"/>
    <property type="molecule type" value="Genomic_DNA"/>
</dbReference>
<keyword evidence="1" id="KW-0732">Signal</keyword>
<sequence>MRTQCIVLLVLILCYAGTNTAEALPHADKVEISSMPNRHLRSHEPVADEERGGHGLWVSRLAELDQSLWKLQKLGMAGGVKVWLHFGKDLVYMFNYMHKFNTWQKVGYSKRALIWFRFTKAFRAKNGADSFTDYQIYKLLSREVPDEKLALVFESLKQIDDLKSLGETMQKYQFMLWIDDGASPASIRKLLGMRPSSAVTSERGPRDDIIDAFTKLYNN</sequence>
<protein>
    <submittedName>
        <fullName evidence="3">Avh232</fullName>
    </submittedName>
</protein>
<dbReference type="OrthoDB" id="124843at2759"/>
<feature type="chain" id="PRO_5003142507" evidence="1">
    <location>
        <begin position="24"/>
        <end position="219"/>
    </location>
</feature>
<dbReference type="RefSeq" id="XP_009528682.1">
    <property type="nucleotide sequence ID" value="XM_009530387.1"/>
</dbReference>
<feature type="signal peptide" evidence="1">
    <location>
        <begin position="1"/>
        <end position="23"/>
    </location>
</feature>
<dbReference type="SMR" id="E0W582"/>
<proteinExistence type="predicted"/>
<evidence type="ECO:0000259" key="2">
    <source>
        <dbReference type="Pfam" id="PF18634"/>
    </source>
</evidence>
<dbReference type="InterPro" id="IPR040786">
    <property type="entry name" value="RXLR_WY"/>
</dbReference>
<name>E0W582_PHYSO</name>
<dbReference type="HOGENOM" id="CLU_099648_0_0_1"/>
<dbReference type="KEGG" id="psoj:PHYSODRAFT_286225"/>
<evidence type="ECO:0000313" key="3">
    <source>
        <dbReference type="EMBL" id="AEK80992.1"/>
    </source>
</evidence>
<reference evidence="3" key="1">
    <citation type="journal article" date="2011" name="Plant Cell">
        <title>Transcriptional programming and functional interactions within the Phytophthora sojae RXLR effector repertoire.</title>
        <authorList>
            <person name="Wang Q."/>
            <person name="Han C."/>
            <person name="Ferreira A.O."/>
            <person name="Yu X."/>
            <person name="Ye W."/>
            <person name="Tripathy S."/>
            <person name="Kale S.D."/>
            <person name="Gu B."/>
            <person name="Sheng Y."/>
            <person name="Sui Y."/>
            <person name="Wang X."/>
            <person name="Zhang Z."/>
            <person name="Cheng B."/>
            <person name="Dong S."/>
            <person name="Shan W."/>
            <person name="Zheng X."/>
            <person name="Dou D."/>
            <person name="Tyler B.M."/>
            <person name="Wang Y."/>
        </authorList>
    </citation>
    <scope>NUCLEOTIDE SEQUENCE</scope>
    <source>
        <strain evidence="3">P7076</strain>
    </source>
</reference>
<feature type="domain" description="RXLR phytopathogen effector protein WY-domain" evidence="2">
    <location>
        <begin position="121"/>
        <end position="171"/>
    </location>
</feature>